<organism evidence="1 2">
    <name type="scientific">Jannaschia pagri</name>
    <dbReference type="NCBI Taxonomy" id="2829797"/>
    <lineage>
        <taxon>Bacteria</taxon>
        <taxon>Pseudomonadati</taxon>
        <taxon>Pseudomonadota</taxon>
        <taxon>Alphaproteobacteria</taxon>
        <taxon>Rhodobacterales</taxon>
        <taxon>Roseobacteraceae</taxon>
        <taxon>Jannaschia</taxon>
    </lineage>
</organism>
<protein>
    <submittedName>
        <fullName evidence="1">Uncharacterized protein</fullName>
    </submittedName>
</protein>
<proteinExistence type="predicted"/>
<sequence>MAKAGIAVGNIIAADIISHMAKRPGNPACAAGVKHRSRRAVAQVLGEDMDQTPIHANNRAA</sequence>
<gene>
    <name evidence="1" type="ORF">JANAI62_23600</name>
</gene>
<reference evidence="1 2" key="1">
    <citation type="submission" date="2021-05" db="EMBL/GenBank/DDBJ databases">
        <title>Bacteria Genome sequencing.</title>
        <authorList>
            <person name="Takabe Y."/>
            <person name="Nakajima Y."/>
            <person name="Suzuki S."/>
            <person name="Shiozaki T."/>
        </authorList>
    </citation>
    <scope>NUCLEOTIDE SEQUENCE [LARGE SCALE GENOMIC DNA]</scope>
    <source>
        <strain evidence="1 2">AI_62</strain>
    </source>
</reference>
<comment type="caution">
    <text evidence="1">The sequence shown here is derived from an EMBL/GenBank/DDBJ whole genome shotgun (WGS) entry which is preliminary data.</text>
</comment>
<evidence type="ECO:0000313" key="2">
    <source>
        <dbReference type="Proteomes" id="UP000786693"/>
    </source>
</evidence>
<accession>A0ABQ4NMW2</accession>
<keyword evidence="2" id="KW-1185">Reference proteome</keyword>
<evidence type="ECO:0000313" key="1">
    <source>
        <dbReference type="EMBL" id="GIT95737.1"/>
    </source>
</evidence>
<dbReference type="EMBL" id="BPFH01000004">
    <property type="protein sequence ID" value="GIT95737.1"/>
    <property type="molecule type" value="Genomic_DNA"/>
</dbReference>
<dbReference type="Proteomes" id="UP000786693">
    <property type="component" value="Unassembled WGS sequence"/>
</dbReference>
<name>A0ABQ4NMW2_9RHOB</name>